<keyword evidence="3" id="KW-1185">Reference proteome</keyword>
<reference evidence="3" key="1">
    <citation type="submission" date="2019-11" db="EMBL/GenBank/DDBJ databases">
        <title>Complete genome sequence of Corynebacterium kalinowskii 1959, a novel Corynebacterium species isolated from soil of a small paddock in Vilsendorf, Germany.</title>
        <authorList>
            <person name="Schaffert L."/>
            <person name="Ruwe M."/>
            <person name="Milse J."/>
            <person name="Hanuschka K."/>
            <person name="Ortseifen V."/>
            <person name="Droste J."/>
            <person name="Brandt D."/>
            <person name="Schlueter L."/>
            <person name="Kutter Y."/>
            <person name="Vinke S."/>
            <person name="Viehoefer P."/>
            <person name="Jacob L."/>
            <person name="Luebke N.-C."/>
            <person name="Schulte-Berndt E."/>
            <person name="Hain C."/>
            <person name="Linder M."/>
            <person name="Schmidt P."/>
            <person name="Wollenschlaeger L."/>
            <person name="Luttermann T."/>
            <person name="Thieme E."/>
            <person name="Hassa J."/>
            <person name="Haak M."/>
            <person name="Wittchen M."/>
            <person name="Mentz A."/>
            <person name="Persicke M."/>
            <person name="Busche T."/>
            <person name="Ruckert C."/>
        </authorList>
    </citation>
    <scope>NUCLEOTIDE SEQUENCE [LARGE SCALE GENOMIC DNA]</scope>
    <source>
        <strain evidence="3">1959</strain>
    </source>
</reference>
<evidence type="ECO:0000313" key="2">
    <source>
        <dbReference type="EMBL" id="QGU03209.1"/>
    </source>
</evidence>
<dbReference type="RefSeq" id="WP_156193522.1">
    <property type="nucleotide sequence ID" value="NZ_CP046452.1"/>
</dbReference>
<sequence length="156" mass="16943">MKAHILLPLVAVACAVSACGTPTDDVAQTPATTVIRVTEYVQETPMSEPAKTAETAQEATQAKLQSGPCDIASIRTDLGVQELDNVSYCDGMWAMVGKTRTDWIVRVLWDGSRWAKVPFDGETKHGMTQGCYLPGTLARLNPPDELTMPKCDPNNY</sequence>
<feature type="signal peptide" evidence="1">
    <location>
        <begin position="1"/>
        <end position="18"/>
    </location>
</feature>
<name>A0A6B8VJI6_9CORY</name>
<evidence type="ECO:0000313" key="3">
    <source>
        <dbReference type="Proteomes" id="UP000427071"/>
    </source>
</evidence>
<evidence type="ECO:0000256" key="1">
    <source>
        <dbReference type="SAM" id="SignalP"/>
    </source>
</evidence>
<dbReference type="Proteomes" id="UP000427071">
    <property type="component" value="Chromosome"/>
</dbReference>
<dbReference type="EMBL" id="CP046452">
    <property type="protein sequence ID" value="QGU03209.1"/>
    <property type="molecule type" value="Genomic_DNA"/>
</dbReference>
<gene>
    <name evidence="2" type="ORF">CKALI_11855</name>
</gene>
<proteinExistence type="predicted"/>
<feature type="chain" id="PRO_5038931546" description="Secreted protein" evidence="1">
    <location>
        <begin position="19"/>
        <end position="156"/>
    </location>
</feature>
<accession>A0A6B8VJI6</accession>
<dbReference type="KEGG" id="ckw:CKALI_11855"/>
<keyword evidence="1" id="KW-0732">Signal</keyword>
<evidence type="ECO:0008006" key="4">
    <source>
        <dbReference type="Google" id="ProtNLM"/>
    </source>
</evidence>
<protein>
    <recommendedName>
        <fullName evidence="4">Secreted protein</fullName>
    </recommendedName>
</protein>
<dbReference type="AlphaFoldDB" id="A0A6B8VJI6"/>
<organism evidence="2 3">
    <name type="scientific">Corynebacterium kalinowskii</name>
    <dbReference type="NCBI Taxonomy" id="2675216"/>
    <lineage>
        <taxon>Bacteria</taxon>
        <taxon>Bacillati</taxon>
        <taxon>Actinomycetota</taxon>
        <taxon>Actinomycetes</taxon>
        <taxon>Mycobacteriales</taxon>
        <taxon>Corynebacteriaceae</taxon>
        <taxon>Corynebacterium</taxon>
    </lineage>
</organism>
<dbReference type="PROSITE" id="PS51257">
    <property type="entry name" value="PROKAR_LIPOPROTEIN"/>
    <property type="match status" value="1"/>
</dbReference>